<keyword evidence="3" id="KW-1185">Reference proteome</keyword>
<feature type="transmembrane region" description="Helical" evidence="1">
    <location>
        <begin position="74"/>
        <end position="95"/>
    </location>
</feature>
<evidence type="ECO:0000256" key="1">
    <source>
        <dbReference type="SAM" id="Phobius"/>
    </source>
</evidence>
<sequence>GDVASTAVAAGVASYSGASSVVLGNFYIPVASSVLRFAAFRFAFREISGGGNCCGALWLMAAAITAAFHALHGVVSYCGVVCSGILCCSVLSCLAARYTVVYHVMAFHLACCTVASRHSCGVSCTLVLCGGILSVSEAWFYAAVFKSSGVLVAISHCGVVSSMLRHYIAAASGTYNGIPSRQLHAMATSRRCGGDPITWRHPALQVVTSFCSGVPSILWQSHIAAASGAYSGNFVLRRRPGSAAAILYCGSVPALVFRFHGAAATSCPGSIRSFLRHLHGVVASLCYGVPAVQWCPCATLVSLRYVGILASYYVSLSYDAMSHLSSFWCVGSSCHVIRSLFRPKSVGQIIDSVPVNGTFGVGANIDVCPGHLCDVKVAFLVEKYEWKIKGLLKNSRLTVEYVHDIEPLECQLSVPFPPSDTFNDLHKFNLEARWFIYFQS</sequence>
<feature type="transmembrane region" description="Helical" evidence="1">
    <location>
        <begin position="49"/>
        <end position="68"/>
    </location>
</feature>
<dbReference type="AlphaFoldDB" id="A0A9N9NA97"/>
<reference evidence="2" key="1">
    <citation type="submission" date="2021-06" db="EMBL/GenBank/DDBJ databases">
        <authorList>
            <person name="Kallberg Y."/>
            <person name="Tangrot J."/>
            <person name="Rosling A."/>
        </authorList>
    </citation>
    <scope>NUCLEOTIDE SEQUENCE</scope>
    <source>
        <strain evidence="2">CL551</strain>
    </source>
</reference>
<evidence type="ECO:0000313" key="3">
    <source>
        <dbReference type="Proteomes" id="UP000789342"/>
    </source>
</evidence>
<keyword evidence="1" id="KW-0472">Membrane</keyword>
<keyword evidence="1" id="KW-0812">Transmembrane</keyword>
<feature type="transmembrane region" description="Helical" evidence="1">
    <location>
        <begin position="107"/>
        <end position="133"/>
    </location>
</feature>
<dbReference type="Proteomes" id="UP000789342">
    <property type="component" value="Unassembled WGS sequence"/>
</dbReference>
<feature type="non-terminal residue" evidence="2">
    <location>
        <position position="1"/>
    </location>
</feature>
<feature type="transmembrane region" description="Helical" evidence="1">
    <location>
        <begin position="6"/>
        <end position="28"/>
    </location>
</feature>
<gene>
    <name evidence="2" type="ORF">AMORRO_LOCUS13047</name>
</gene>
<protein>
    <submittedName>
        <fullName evidence="2">5451_t:CDS:1</fullName>
    </submittedName>
</protein>
<name>A0A9N9NA97_9GLOM</name>
<comment type="caution">
    <text evidence="2">The sequence shown here is derived from an EMBL/GenBank/DDBJ whole genome shotgun (WGS) entry which is preliminary data.</text>
</comment>
<accession>A0A9N9NA97</accession>
<keyword evidence="1" id="KW-1133">Transmembrane helix</keyword>
<feature type="non-terminal residue" evidence="2">
    <location>
        <position position="440"/>
    </location>
</feature>
<organism evidence="2 3">
    <name type="scientific">Acaulospora morrowiae</name>
    <dbReference type="NCBI Taxonomy" id="94023"/>
    <lineage>
        <taxon>Eukaryota</taxon>
        <taxon>Fungi</taxon>
        <taxon>Fungi incertae sedis</taxon>
        <taxon>Mucoromycota</taxon>
        <taxon>Glomeromycotina</taxon>
        <taxon>Glomeromycetes</taxon>
        <taxon>Diversisporales</taxon>
        <taxon>Acaulosporaceae</taxon>
        <taxon>Acaulospora</taxon>
    </lineage>
</organism>
<dbReference type="EMBL" id="CAJVPV010021028">
    <property type="protein sequence ID" value="CAG8716608.1"/>
    <property type="molecule type" value="Genomic_DNA"/>
</dbReference>
<evidence type="ECO:0000313" key="2">
    <source>
        <dbReference type="EMBL" id="CAG8716608.1"/>
    </source>
</evidence>
<proteinExistence type="predicted"/>